<dbReference type="EMBL" id="MU032349">
    <property type="protein sequence ID" value="KAF3763733.1"/>
    <property type="molecule type" value="Genomic_DNA"/>
</dbReference>
<sequence length="61" mass="7084">AEIDRHPHFPTPGFSVLFSLTNHSRRIIACAILISLLFLQPEKSHRAEPRQRLQQSWLLPL</sequence>
<dbReference type="GeneID" id="63839396"/>
<name>A0A9P4XZH7_CRYP1</name>
<keyword evidence="2" id="KW-1185">Reference proteome</keyword>
<dbReference type="RefSeq" id="XP_040774694.1">
    <property type="nucleotide sequence ID" value="XM_040922267.1"/>
</dbReference>
<dbReference type="AlphaFoldDB" id="A0A9P4XZH7"/>
<proteinExistence type="predicted"/>
<evidence type="ECO:0000313" key="2">
    <source>
        <dbReference type="Proteomes" id="UP000803844"/>
    </source>
</evidence>
<accession>A0A9P4XZH7</accession>
<dbReference type="Proteomes" id="UP000803844">
    <property type="component" value="Unassembled WGS sequence"/>
</dbReference>
<protein>
    <submittedName>
        <fullName evidence="1">Uncharacterized protein</fullName>
    </submittedName>
</protein>
<feature type="non-terminal residue" evidence="1">
    <location>
        <position position="1"/>
    </location>
</feature>
<reference evidence="1" key="1">
    <citation type="journal article" date="2020" name="Phytopathology">
        <title>Genome sequence of the chestnut blight fungus Cryphonectria parasitica EP155: A fundamental resource for an archetypical invasive plant pathogen.</title>
        <authorList>
            <person name="Crouch J.A."/>
            <person name="Dawe A."/>
            <person name="Aerts A."/>
            <person name="Barry K."/>
            <person name="Churchill A.C.L."/>
            <person name="Grimwood J."/>
            <person name="Hillman B."/>
            <person name="Milgroom M.G."/>
            <person name="Pangilinan J."/>
            <person name="Smith M."/>
            <person name="Salamov A."/>
            <person name="Schmutz J."/>
            <person name="Yadav J."/>
            <person name="Grigoriev I.V."/>
            <person name="Nuss D."/>
        </authorList>
    </citation>
    <scope>NUCLEOTIDE SEQUENCE</scope>
    <source>
        <strain evidence="1">EP155</strain>
    </source>
</reference>
<gene>
    <name evidence="1" type="ORF">M406DRAFT_347233</name>
</gene>
<comment type="caution">
    <text evidence="1">The sequence shown here is derived from an EMBL/GenBank/DDBJ whole genome shotgun (WGS) entry which is preliminary data.</text>
</comment>
<organism evidence="1 2">
    <name type="scientific">Cryphonectria parasitica (strain ATCC 38755 / EP155)</name>
    <dbReference type="NCBI Taxonomy" id="660469"/>
    <lineage>
        <taxon>Eukaryota</taxon>
        <taxon>Fungi</taxon>
        <taxon>Dikarya</taxon>
        <taxon>Ascomycota</taxon>
        <taxon>Pezizomycotina</taxon>
        <taxon>Sordariomycetes</taxon>
        <taxon>Sordariomycetidae</taxon>
        <taxon>Diaporthales</taxon>
        <taxon>Cryphonectriaceae</taxon>
        <taxon>Cryphonectria-Endothia species complex</taxon>
        <taxon>Cryphonectria</taxon>
    </lineage>
</organism>
<evidence type="ECO:0000313" key="1">
    <source>
        <dbReference type="EMBL" id="KAF3763733.1"/>
    </source>
</evidence>